<dbReference type="EMBL" id="BAABBQ010000001">
    <property type="protein sequence ID" value="GAA4023383.1"/>
    <property type="molecule type" value="Genomic_DNA"/>
</dbReference>
<protein>
    <submittedName>
        <fullName evidence="1">Uncharacterized protein</fullName>
    </submittedName>
</protein>
<organism evidence="1 2">
    <name type="scientific">Sphingomonas swuensis</name>
    <dbReference type="NCBI Taxonomy" id="977800"/>
    <lineage>
        <taxon>Bacteria</taxon>
        <taxon>Pseudomonadati</taxon>
        <taxon>Pseudomonadota</taxon>
        <taxon>Alphaproteobacteria</taxon>
        <taxon>Sphingomonadales</taxon>
        <taxon>Sphingomonadaceae</taxon>
        <taxon>Sphingomonas</taxon>
    </lineage>
</organism>
<gene>
    <name evidence="1" type="ORF">GCM10022280_25140</name>
</gene>
<dbReference type="Proteomes" id="UP001500235">
    <property type="component" value="Unassembled WGS sequence"/>
</dbReference>
<evidence type="ECO:0000313" key="2">
    <source>
        <dbReference type="Proteomes" id="UP001500235"/>
    </source>
</evidence>
<proteinExistence type="predicted"/>
<evidence type="ECO:0000313" key="1">
    <source>
        <dbReference type="EMBL" id="GAA4023383.1"/>
    </source>
</evidence>
<keyword evidence="2" id="KW-1185">Reference proteome</keyword>
<sequence length="146" mass="15919">MGKRGEHGDVRPIADLRALVIETAMEHASLVAFLEGKLAPEQFGDEVGAEVSACNQAFRSKGLGYIVVSDGPCTIVTRDHAKRLLEAVADQRLTFQIANYAADCIIMSDDFEFADDAVNEAIYFVEDDSVAPTLEEVRAAIEQLSR</sequence>
<name>A0ABP7TAA7_9SPHN</name>
<comment type="caution">
    <text evidence="1">The sequence shown here is derived from an EMBL/GenBank/DDBJ whole genome shotgun (WGS) entry which is preliminary data.</text>
</comment>
<accession>A0ABP7TAA7</accession>
<reference evidence="2" key="1">
    <citation type="journal article" date="2019" name="Int. J. Syst. Evol. Microbiol.">
        <title>The Global Catalogue of Microorganisms (GCM) 10K type strain sequencing project: providing services to taxonomists for standard genome sequencing and annotation.</title>
        <authorList>
            <consortium name="The Broad Institute Genomics Platform"/>
            <consortium name="The Broad Institute Genome Sequencing Center for Infectious Disease"/>
            <person name="Wu L."/>
            <person name="Ma J."/>
        </authorList>
    </citation>
    <scope>NUCLEOTIDE SEQUENCE [LARGE SCALE GENOMIC DNA]</scope>
    <source>
        <strain evidence="2">JCM 17563</strain>
    </source>
</reference>